<dbReference type="Proteomes" id="UP000011135">
    <property type="component" value="Unassembled WGS sequence"/>
</dbReference>
<name>L8JRK8_9BACT</name>
<dbReference type="EMBL" id="AMZN01000062">
    <property type="protein sequence ID" value="ELR69997.1"/>
    <property type="molecule type" value="Genomic_DNA"/>
</dbReference>
<gene>
    <name evidence="2" type="ORF">C900_04424</name>
</gene>
<reference evidence="2 3" key="1">
    <citation type="submission" date="2012-12" db="EMBL/GenBank/DDBJ databases">
        <title>Genome assembly of Fulvivirga imtechensis AK7.</title>
        <authorList>
            <person name="Nupur N."/>
            <person name="Khatri I."/>
            <person name="Kumar R."/>
            <person name="Subramanian S."/>
            <person name="Pinnaka A."/>
        </authorList>
    </citation>
    <scope>NUCLEOTIDE SEQUENCE [LARGE SCALE GENOMIC DNA]</scope>
    <source>
        <strain evidence="2 3">AK7</strain>
    </source>
</reference>
<accession>L8JRK8</accession>
<comment type="caution">
    <text evidence="2">The sequence shown here is derived from an EMBL/GenBank/DDBJ whole genome shotgun (WGS) entry which is preliminary data.</text>
</comment>
<dbReference type="AlphaFoldDB" id="L8JRK8"/>
<evidence type="ECO:0000313" key="2">
    <source>
        <dbReference type="EMBL" id="ELR69997.1"/>
    </source>
</evidence>
<evidence type="ECO:0000313" key="3">
    <source>
        <dbReference type="Proteomes" id="UP000011135"/>
    </source>
</evidence>
<dbReference type="Pfam" id="PF13568">
    <property type="entry name" value="OMP_b-brl_2"/>
    <property type="match status" value="1"/>
</dbReference>
<keyword evidence="3" id="KW-1185">Reference proteome</keyword>
<proteinExistence type="predicted"/>
<feature type="domain" description="Outer membrane protein beta-barrel" evidence="1">
    <location>
        <begin position="74"/>
        <end position="258"/>
    </location>
</feature>
<protein>
    <recommendedName>
        <fullName evidence="1">Outer membrane protein beta-barrel domain-containing protein</fullName>
    </recommendedName>
</protein>
<dbReference type="eggNOG" id="ENOG5032W6I">
    <property type="taxonomic scope" value="Bacteria"/>
</dbReference>
<evidence type="ECO:0000259" key="1">
    <source>
        <dbReference type="Pfam" id="PF13568"/>
    </source>
</evidence>
<dbReference type="InterPro" id="IPR025665">
    <property type="entry name" value="Beta-barrel_OMP_2"/>
</dbReference>
<dbReference type="PATRIC" id="fig|1237149.3.peg.3940"/>
<organism evidence="2 3">
    <name type="scientific">Fulvivirga imtechensis AK7</name>
    <dbReference type="NCBI Taxonomy" id="1237149"/>
    <lineage>
        <taxon>Bacteria</taxon>
        <taxon>Pseudomonadati</taxon>
        <taxon>Bacteroidota</taxon>
        <taxon>Cytophagia</taxon>
        <taxon>Cytophagales</taxon>
        <taxon>Fulvivirgaceae</taxon>
        <taxon>Fulvivirga</taxon>
    </lineage>
</organism>
<sequence length="301" mass="33662">MLESCLKSGFTDDEKTEAYRLLILSYIYLDEPEKADQTMLALLNHNHEFQINPQADPAEFISLYGTFRTKPVFRAGLRAGGTYSLVNVINSYGVHNLSGATASYTGNAAIEAAAIIEKDFTDRIIGQAEIVFSSNKFTYENENFPDDDGLPYARVVAIETQSWLGLNILGQYNVFPDKRYQLHAIFGPSVRYLLADDAKIETEFPKGGEQASGADEDLSPFRNSLNFGLSAGVGVKRKLGKQYFLMDVKYHYGFKNITKVHYDNSRLSTYYGFGLNDMTVSSVSVSVGLLFQYFNPKKLTD</sequence>
<dbReference type="STRING" id="1237149.C900_04424"/>